<dbReference type="Gene3D" id="3.80.10.10">
    <property type="entry name" value="Ribonuclease Inhibitor"/>
    <property type="match status" value="1"/>
</dbReference>
<dbReference type="InterPro" id="IPR050232">
    <property type="entry name" value="FBL13/AtMIF1-like"/>
</dbReference>
<evidence type="ECO:0000313" key="2">
    <source>
        <dbReference type="EMBL" id="KAF7847873.1"/>
    </source>
</evidence>
<dbReference type="EMBL" id="MU090440">
    <property type="protein sequence ID" value="KAF7847873.1"/>
    <property type="molecule type" value="Genomic_DNA"/>
</dbReference>
<evidence type="ECO:0000313" key="3">
    <source>
        <dbReference type="Proteomes" id="UP000806378"/>
    </source>
</evidence>
<dbReference type="SUPFAM" id="SSF52058">
    <property type="entry name" value="L domain-like"/>
    <property type="match status" value="1"/>
</dbReference>
<gene>
    <name evidence="2" type="ORF">BT93_L2493</name>
</gene>
<protein>
    <recommendedName>
        <fullName evidence="1">F-box/LRR-repeat protein 15/At3g58940/PEG3-like LRR domain-containing protein</fullName>
    </recommendedName>
</protein>
<reference evidence="2" key="1">
    <citation type="submission" date="2020-05" db="EMBL/GenBank/DDBJ databases">
        <title>WGS assembly of Corymbia citriodora subspecies variegata.</title>
        <authorList>
            <person name="Barry K."/>
            <person name="Hundley H."/>
            <person name="Shu S."/>
            <person name="Jenkins J."/>
            <person name="Grimwood J."/>
            <person name="Baten A."/>
        </authorList>
    </citation>
    <scope>NUCLEOTIDE SEQUENCE</scope>
    <source>
        <strain evidence="2">CV2-018</strain>
    </source>
</reference>
<sequence length="366" mass="42178">MCLTKCFNDPTCTVFPRGVDSCKQICDLPRAIILRILAFLPIEDAASIPSLVFDEDHYCGNMPFGNFVERVLLLRDLSSIKAFSLTCLVYKEEYYDGNESQLRLHLPVDCRDTVYMLPHCMFRYETLRELHLEMNCDLKLPSSVCLTNLKVLSLTEVWFEDDNSVEMLLSCPSLEKLSLDRCIWDLEVLQISAPNLLYLTIVEEVLFSSYQNFQVRIHGASVKSFDYFGLFLYDYIVLTSSSGTTVEIKAKAQWYVIVNQGVAVASKNDDWISYPLPPCFTSSLKEIVICYFQGSNWELLAVRIFLRTAAVLEKLLIYCLNGHLWCYQGNLMEHLNELPRASNQSIIFLEEGHCSTIRKRWEFDDM</sequence>
<dbReference type="PANTHER" id="PTHR31900:SF30">
    <property type="entry name" value="SUPERFAMILY PROTEIN, PUTATIVE-RELATED"/>
    <property type="match status" value="1"/>
</dbReference>
<dbReference type="OrthoDB" id="1298252at2759"/>
<accession>A0A8T0CJW1</accession>
<dbReference type="AlphaFoldDB" id="A0A8T0CJW1"/>
<dbReference type="Pfam" id="PF24758">
    <property type="entry name" value="LRR_At5g56370"/>
    <property type="match status" value="1"/>
</dbReference>
<dbReference type="InterPro" id="IPR032675">
    <property type="entry name" value="LRR_dom_sf"/>
</dbReference>
<organism evidence="2 3">
    <name type="scientific">Corymbia citriodora subsp. variegata</name>
    <dbReference type="NCBI Taxonomy" id="360336"/>
    <lineage>
        <taxon>Eukaryota</taxon>
        <taxon>Viridiplantae</taxon>
        <taxon>Streptophyta</taxon>
        <taxon>Embryophyta</taxon>
        <taxon>Tracheophyta</taxon>
        <taxon>Spermatophyta</taxon>
        <taxon>Magnoliopsida</taxon>
        <taxon>eudicotyledons</taxon>
        <taxon>Gunneridae</taxon>
        <taxon>Pentapetalae</taxon>
        <taxon>rosids</taxon>
        <taxon>malvids</taxon>
        <taxon>Myrtales</taxon>
        <taxon>Myrtaceae</taxon>
        <taxon>Myrtoideae</taxon>
        <taxon>Eucalypteae</taxon>
        <taxon>Corymbia</taxon>
    </lineage>
</organism>
<dbReference type="InterPro" id="IPR055411">
    <property type="entry name" value="LRR_FXL15/At3g58940/PEG3-like"/>
</dbReference>
<feature type="domain" description="F-box/LRR-repeat protein 15/At3g58940/PEG3-like LRR" evidence="1">
    <location>
        <begin position="114"/>
        <end position="204"/>
    </location>
</feature>
<dbReference type="Proteomes" id="UP000806378">
    <property type="component" value="Unassembled WGS sequence"/>
</dbReference>
<dbReference type="Gramene" id="rna-gnl|WGS:JABURB|Cocit.L2493.1">
    <property type="protein sequence ID" value="cds-KAF7847873.1"/>
    <property type="gene ID" value="gene-BT93_L2493"/>
</dbReference>
<proteinExistence type="predicted"/>
<evidence type="ECO:0000259" key="1">
    <source>
        <dbReference type="Pfam" id="PF24758"/>
    </source>
</evidence>
<keyword evidence="3" id="KW-1185">Reference proteome</keyword>
<comment type="caution">
    <text evidence="2">The sequence shown here is derived from an EMBL/GenBank/DDBJ whole genome shotgun (WGS) entry which is preliminary data.</text>
</comment>
<dbReference type="PANTHER" id="PTHR31900">
    <property type="entry name" value="F-BOX/RNI SUPERFAMILY PROTEIN-RELATED"/>
    <property type="match status" value="1"/>
</dbReference>
<name>A0A8T0CJW1_CORYI</name>